<dbReference type="InterPro" id="IPR036885">
    <property type="entry name" value="SWIB_MDM2_dom_sf"/>
</dbReference>
<dbReference type="Gene3D" id="1.10.245.10">
    <property type="entry name" value="SWIB/MDM2 domain"/>
    <property type="match status" value="1"/>
</dbReference>
<protein>
    <recommendedName>
        <fullName evidence="2">DM2 domain-containing protein</fullName>
    </recommendedName>
</protein>
<name>A0A6C0CTL4_9ZZZZ</name>
<dbReference type="CDD" id="cd10567">
    <property type="entry name" value="SWIB-MDM2_like"/>
    <property type="match status" value="1"/>
</dbReference>
<dbReference type="AlphaFoldDB" id="A0A6C0CTL4"/>
<sequence length="229" mass="25397">MVAKSKTPVKSSGAKESSKGVAKSTKKATVQKAPVVDEKAPVVDEKAPVVDEKAPVVDEKAPVVDEKAPDTSVEGVFYTKLSSFISKIASINKEVKELQAMGKTLEKDFNNVIKVMSKQKNKNKNSESKRASGFAMPSLLSTELYQFLGIKEGELVPRTDVTKMLNKYIVANGLRNEKDKRKILPDEKLKKILNCTDDDDVHYFNLQQFLKHHFIKRETVVTATVEATA</sequence>
<reference evidence="3" key="1">
    <citation type="journal article" date="2020" name="Nature">
        <title>Giant virus diversity and host interactions through global metagenomics.</title>
        <authorList>
            <person name="Schulz F."/>
            <person name="Roux S."/>
            <person name="Paez-Espino D."/>
            <person name="Jungbluth S."/>
            <person name="Walsh D.A."/>
            <person name="Denef V.J."/>
            <person name="McMahon K.D."/>
            <person name="Konstantinidis K.T."/>
            <person name="Eloe-Fadrosh E.A."/>
            <person name="Kyrpides N.C."/>
            <person name="Woyke T."/>
        </authorList>
    </citation>
    <scope>NUCLEOTIDE SEQUENCE</scope>
    <source>
        <strain evidence="3">GVMAG-M-3300021964-36</strain>
    </source>
</reference>
<dbReference type="InterPro" id="IPR019835">
    <property type="entry name" value="SWIB_domain"/>
</dbReference>
<evidence type="ECO:0000259" key="2">
    <source>
        <dbReference type="PROSITE" id="PS51925"/>
    </source>
</evidence>
<organism evidence="3">
    <name type="scientific">viral metagenome</name>
    <dbReference type="NCBI Taxonomy" id="1070528"/>
    <lineage>
        <taxon>unclassified sequences</taxon>
        <taxon>metagenomes</taxon>
        <taxon>organismal metagenomes</taxon>
    </lineage>
</organism>
<proteinExistence type="predicted"/>
<evidence type="ECO:0000313" key="3">
    <source>
        <dbReference type="EMBL" id="QHT07567.1"/>
    </source>
</evidence>
<dbReference type="InterPro" id="IPR003121">
    <property type="entry name" value="SWIB_MDM2_domain"/>
</dbReference>
<feature type="domain" description="DM2" evidence="2">
    <location>
        <begin position="133"/>
        <end position="216"/>
    </location>
</feature>
<dbReference type="PROSITE" id="PS51925">
    <property type="entry name" value="SWIB_MDM2"/>
    <property type="match status" value="1"/>
</dbReference>
<accession>A0A6C0CTL4</accession>
<dbReference type="SUPFAM" id="SSF47592">
    <property type="entry name" value="SWIB/MDM2 domain"/>
    <property type="match status" value="1"/>
</dbReference>
<feature type="region of interest" description="Disordered" evidence="1">
    <location>
        <begin position="1"/>
        <end position="33"/>
    </location>
</feature>
<dbReference type="PANTHER" id="PTHR13844">
    <property type="entry name" value="SWI/SNF-RELATED MATRIX-ASSOCIATED ACTIN-DEPENDENT REGULATOR OF CHROMATIN SUBFAMILY D"/>
    <property type="match status" value="1"/>
</dbReference>
<dbReference type="SMART" id="SM00151">
    <property type="entry name" value="SWIB"/>
    <property type="match status" value="1"/>
</dbReference>
<dbReference type="Pfam" id="PF02201">
    <property type="entry name" value="SWIB"/>
    <property type="match status" value="1"/>
</dbReference>
<dbReference type="EMBL" id="MN739483">
    <property type="protein sequence ID" value="QHT07567.1"/>
    <property type="molecule type" value="Genomic_DNA"/>
</dbReference>
<evidence type="ECO:0000256" key="1">
    <source>
        <dbReference type="SAM" id="MobiDB-lite"/>
    </source>
</evidence>